<name>A0A645EBH7_9ZZZZ</name>
<sequence>MGVSGAEFDVMAYNYNGDTFAEKIAEDFCQVALEIHVQPLGWFVQQQDIGLRQQHFC</sequence>
<dbReference type="AlphaFoldDB" id="A0A645EBH7"/>
<gene>
    <name evidence="1" type="ORF">SDC9_146381</name>
</gene>
<evidence type="ECO:0000313" key="1">
    <source>
        <dbReference type="EMBL" id="MPM99190.1"/>
    </source>
</evidence>
<reference evidence="1" key="1">
    <citation type="submission" date="2019-08" db="EMBL/GenBank/DDBJ databases">
        <authorList>
            <person name="Kucharzyk K."/>
            <person name="Murdoch R.W."/>
            <person name="Higgins S."/>
            <person name="Loffler F."/>
        </authorList>
    </citation>
    <scope>NUCLEOTIDE SEQUENCE</scope>
</reference>
<organism evidence="1">
    <name type="scientific">bioreactor metagenome</name>
    <dbReference type="NCBI Taxonomy" id="1076179"/>
    <lineage>
        <taxon>unclassified sequences</taxon>
        <taxon>metagenomes</taxon>
        <taxon>ecological metagenomes</taxon>
    </lineage>
</organism>
<dbReference type="EMBL" id="VSSQ01045295">
    <property type="protein sequence ID" value="MPM99190.1"/>
    <property type="molecule type" value="Genomic_DNA"/>
</dbReference>
<protein>
    <submittedName>
        <fullName evidence="1">Uncharacterized protein</fullName>
    </submittedName>
</protein>
<proteinExistence type="predicted"/>
<comment type="caution">
    <text evidence="1">The sequence shown here is derived from an EMBL/GenBank/DDBJ whole genome shotgun (WGS) entry which is preliminary data.</text>
</comment>
<accession>A0A645EBH7</accession>